<dbReference type="PROSITE" id="PS51186">
    <property type="entry name" value="GNAT"/>
    <property type="match status" value="1"/>
</dbReference>
<protein>
    <submittedName>
        <fullName evidence="2">N-acetyltransferase</fullName>
    </submittedName>
</protein>
<evidence type="ECO:0000259" key="1">
    <source>
        <dbReference type="PROSITE" id="PS51186"/>
    </source>
</evidence>
<evidence type="ECO:0000313" key="3">
    <source>
        <dbReference type="Proteomes" id="UP000600449"/>
    </source>
</evidence>
<dbReference type="SUPFAM" id="SSF55729">
    <property type="entry name" value="Acyl-CoA N-acyltransferases (Nat)"/>
    <property type="match status" value="1"/>
</dbReference>
<dbReference type="Proteomes" id="UP000600449">
    <property type="component" value="Unassembled WGS sequence"/>
</dbReference>
<name>A0A917QD17_9HYPH</name>
<dbReference type="CDD" id="cd04301">
    <property type="entry name" value="NAT_SF"/>
    <property type="match status" value="1"/>
</dbReference>
<dbReference type="RefSeq" id="WP_188914526.1">
    <property type="nucleotide sequence ID" value="NZ_BMMF01000011.1"/>
</dbReference>
<dbReference type="AlphaFoldDB" id="A0A917QD17"/>
<feature type="domain" description="N-acetyltransferase" evidence="1">
    <location>
        <begin position="46"/>
        <end position="197"/>
    </location>
</feature>
<organism evidence="2 3">
    <name type="scientific">Salinarimonas ramus</name>
    <dbReference type="NCBI Taxonomy" id="690164"/>
    <lineage>
        <taxon>Bacteria</taxon>
        <taxon>Pseudomonadati</taxon>
        <taxon>Pseudomonadota</taxon>
        <taxon>Alphaproteobacteria</taxon>
        <taxon>Hyphomicrobiales</taxon>
        <taxon>Salinarimonadaceae</taxon>
        <taxon>Salinarimonas</taxon>
    </lineage>
</organism>
<sequence length="208" mass="22919">MHAPDAPGHLICRIDGYTDLPPGKLANLVTYLEMTRPPPPGAAARPDLALVPTDTDLDAYRALYRRIGERWLWMGRLVLSDATLARTLADERLVSRTLIREGEAIGLAEILFASPEEAELCYFGLVPEAIGGGAGRWLMEAILAQAFARPIRRLVVHTCTFDHPGAVGFYVRSGFRPYKRAVEIHDDPRLSGVLPREAGADVWPVIEP</sequence>
<gene>
    <name evidence="2" type="ORF">GCM10011322_34720</name>
</gene>
<dbReference type="Gene3D" id="3.40.630.30">
    <property type="match status" value="1"/>
</dbReference>
<evidence type="ECO:0000313" key="2">
    <source>
        <dbReference type="EMBL" id="GGK44629.1"/>
    </source>
</evidence>
<comment type="caution">
    <text evidence="2">The sequence shown here is derived from an EMBL/GenBank/DDBJ whole genome shotgun (WGS) entry which is preliminary data.</text>
</comment>
<dbReference type="InterPro" id="IPR016181">
    <property type="entry name" value="Acyl_CoA_acyltransferase"/>
</dbReference>
<accession>A0A917QD17</accession>
<dbReference type="GO" id="GO:0016747">
    <property type="term" value="F:acyltransferase activity, transferring groups other than amino-acyl groups"/>
    <property type="evidence" value="ECO:0007669"/>
    <property type="project" value="InterPro"/>
</dbReference>
<proteinExistence type="predicted"/>
<dbReference type="EMBL" id="BMMF01000011">
    <property type="protein sequence ID" value="GGK44629.1"/>
    <property type="molecule type" value="Genomic_DNA"/>
</dbReference>
<reference evidence="2 3" key="1">
    <citation type="journal article" date="2014" name="Int. J. Syst. Evol. Microbiol.">
        <title>Complete genome sequence of Corynebacterium casei LMG S-19264T (=DSM 44701T), isolated from a smear-ripened cheese.</title>
        <authorList>
            <consortium name="US DOE Joint Genome Institute (JGI-PGF)"/>
            <person name="Walter F."/>
            <person name="Albersmeier A."/>
            <person name="Kalinowski J."/>
            <person name="Ruckert C."/>
        </authorList>
    </citation>
    <scope>NUCLEOTIDE SEQUENCE [LARGE SCALE GENOMIC DNA]</scope>
    <source>
        <strain evidence="2 3">CGMCC 1.9161</strain>
    </source>
</reference>
<keyword evidence="3" id="KW-1185">Reference proteome</keyword>
<dbReference type="Pfam" id="PF00583">
    <property type="entry name" value="Acetyltransf_1"/>
    <property type="match status" value="1"/>
</dbReference>
<dbReference type="InterPro" id="IPR000182">
    <property type="entry name" value="GNAT_dom"/>
</dbReference>